<gene>
    <name evidence="1" type="ORF">Taro_014262</name>
</gene>
<dbReference type="EMBL" id="NMUH01000588">
    <property type="protein sequence ID" value="MQL81790.1"/>
    <property type="molecule type" value="Genomic_DNA"/>
</dbReference>
<name>A0A843UIW3_COLES</name>
<proteinExistence type="predicted"/>
<dbReference type="AlphaFoldDB" id="A0A843UIW3"/>
<protein>
    <submittedName>
        <fullName evidence="1">Uncharacterized protein</fullName>
    </submittedName>
</protein>
<comment type="caution">
    <text evidence="1">The sequence shown here is derived from an EMBL/GenBank/DDBJ whole genome shotgun (WGS) entry which is preliminary data.</text>
</comment>
<reference evidence="1" key="1">
    <citation type="submission" date="2017-07" db="EMBL/GenBank/DDBJ databases">
        <title>Taro Niue Genome Assembly and Annotation.</title>
        <authorList>
            <person name="Atibalentja N."/>
            <person name="Keating K."/>
            <person name="Fields C.J."/>
        </authorList>
    </citation>
    <scope>NUCLEOTIDE SEQUENCE</scope>
    <source>
        <strain evidence="1">Niue_2</strain>
        <tissue evidence="1">Leaf</tissue>
    </source>
</reference>
<evidence type="ECO:0000313" key="1">
    <source>
        <dbReference type="EMBL" id="MQL81790.1"/>
    </source>
</evidence>
<sequence length="97" mass="11420">MFLQCEETSVTTHYFHDSISLEDNLSHLDAWFLPVYFPGREPESPFLSATIWMYARTLFLTIHEIREIVHKSGSLQGYAYENPKKKKVARLKCTMYD</sequence>
<dbReference type="Proteomes" id="UP000652761">
    <property type="component" value="Unassembled WGS sequence"/>
</dbReference>
<keyword evidence="2" id="KW-1185">Reference proteome</keyword>
<accession>A0A843UIW3</accession>
<organism evidence="1 2">
    <name type="scientific">Colocasia esculenta</name>
    <name type="common">Wild taro</name>
    <name type="synonym">Arum esculentum</name>
    <dbReference type="NCBI Taxonomy" id="4460"/>
    <lineage>
        <taxon>Eukaryota</taxon>
        <taxon>Viridiplantae</taxon>
        <taxon>Streptophyta</taxon>
        <taxon>Embryophyta</taxon>
        <taxon>Tracheophyta</taxon>
        <taxon>Spermatophyta</taxon>
        <taxon>Magnoliopsida</taxon>
        <taxon>Liliopsida</taxon>
        <taxon>Araceae</taxon>
        <taxon>Aroideae</taxon>
        <taxon>Colocasieae</taxon>
        <taxon>Colocasia</taxon>
    </lineage>
</organism>
<evidence type="ECO:0000313" key="2">
    <source>
        <dbReference type="Proteomes" id="UP000652761"/>
    </source>
</evidence>